<protein>
    <submittedName>
        <fullName evidence="2">Uncharacterized protein</fullName>
    </submittedName>
</protein>
<feature type="transmembrane region" description="Helical" evidence="1">
    <location>
        <begin position="127"/>
        <end position="144"/>
    </location>
</feature>
<organism evidence="2 3">
    <name type="scientific">Oceanococcus atlanticus</name>
    <dbReference type="NCBI Taxonomy" id="1317117"/>
    <lineage>
        <taxon>Bacteria</taxon>
        <taxon>Pseudomonadati</taxon>
        <taxon>Pseudomonadota</taxon>
        <taxon>Gammaproteobacteria</taxon>
        <taxon>Chromatiales</taxon>
        <taxon>Oceanococcaceae</taxon>
        <taxon>Oceanococcus</taxon>
    </lineage>
</organism>
<evidence type="ECO:0000313" key="3">
    <source>
        <dbReference type="Proteomes" id="UP000192342"/>
    </source>
</evidence>
<keyword evidence="3" id="KW-1185">Reference proteome</keyword>
<feature type="transmembrane region" description="Helical" evidence="1">
    <location>
        <begin position="156"/>
        <end position="178"/>
    </location>
</feature>
<feature type="transmembrane region" description="Helical" evidence="1">
    <location>
        <begin position="85"/>
        <end position="107"/>
    </location>
</feature>
<feature type="transmembrane region" description="Helical" evidence="1">
    <location>
        <begin position="45"/>
        <end position="65"/>
    </location>
</feature>
<comment type="caution">
    <text evidence="2">The sequence shown here is derived from an EMBL/GenBank/DDBJ whole genome shotgun (WGS) entry which is preliminary data.</text>
</comment>
<dbReference type="Proteomes" id="UP000192342">
    <property type="component" value="Unassembled WGS sequence"/>
</dbReference>
<accession>A0A1Y1SG21</accession>
<proteinExistence type="predicted"/>
<dbReference type="AlphaFoldDB" id="A0A1Y1SG21"/>
<dbReference type="EMBL" id="AQQV01000002">
    <property type="protein sequence ID" value="ORE87472.1"/>
    <property type="molecule type" value="Genomic_DNA"/>
</dbReference>
<dbReference type="OrthoDB" id="3774739at2"/>
<dbReference type="STRING" id="1317117.ATO7_10532"/>
<name>A0A1Y1SG21_9GAMM</name>
<evidence type="ECO:0000313" key="2">
    <source>
        <dbReference type="EMBL" id="ORE87472.1"/>
    </source>
</evidence>
<dbReference type="RefSeq" id="WP_083561701.1">
    <property type="nucleotide sequence ID" value="NZ_AQQV01000002.1"/>
</dbReference>
<feature type="transmembrane region" description="Helical" evidence="1">
    <location>
        <begin position="22"/>
        <end position="38"/>
    </location>
</feature>
<keyword evidence="1" id="KW-1133">Transmembrane helix</keyword>
<keyword evidence="1" id="KW-0812">Transmembrane</keyword>
<keyword evidence="1" id="KW-0472">Membrane</keyword>
<sequence length="214" mass="24209">MADQWAASAQAAHSILRDSATFQWYVIPLFVMVIYMYSQQWHAGRWSIILGGLAFWLMDWFNELWNGLIFHFSNFAPAWGAPADTAYLLLIGLNIEISLMFAVLGLAAMLTLPKDPKARILGLNNRLVWAAGNSALSVLTEIWLNHIGALVWEWRYWSASFPWLIFLFGYMPFYLVGAWVHDMRSRTHQIITVSSLAGVVGSGLLVFGVILGWL</sequence>
<reference evidence="2 3" key="1">
    <citation type="submission" date="2013-04" db="EMBL/GenBank/DDBJ databases">
        <title>Oceanococcus atlanticus 22II-S10r2 Genome Sequencing.</title>
        <authorList>
            <person name="Lai Q."/>
            <person name="Li G."/>
            <person name="Shao Z."/>
        </authorList>
    </citation>
    <scope>NUCLEOTIDE SEQUENCE [LARGE SCALE GENOMIC DNA]</scope>
    <source>
        <strain evidence="2 3">22II-S10r2</strain>
    </source>
</reference>
<feature type="transmembrane region" description="Helical" evidence="1">
    <location>
        <begin position="190"/>
        <end position="213"/>
    </location>
</feature>
<evidence type="ECO:0000256" key="1">
    <source>
        <dbReference type="SAM" id="Phobius"/>
    </source>
</evidence>
<gene>
    <name evidence="2" type="ORF">ATO7_10532</name>
</gene>